<comment type="caution">
    <text evidence="3">The sequence shown here is derived from an EMBL/GenBank/DDBJ whole genome shotgun (WGS) entry which is preliminary data.</text>
</comment>
<keyword evidence="2" id="KW-0732">Signal</keyword>
<feature type="chain" id="PRO_5043564364" evidence="2">
    <location>
        <begin position="18"/>
        <end position="427"/>
    </location>
</feature>
<name>A0AAW0CA55_9AGAR</name>
<dbReference type="InterPro" id="IPR008928">
    <property type="entry name" value="6-hairpin_glycosidase_sf"/>
</dbReference>
<dbReference type="InterPro" id="IPR010905">
    <property type="entry name" value="Glyco_hydro_88"/>
</dbReference>
<dbReference type="PANTHER" id="PTHR41814">
    <property type="entry name" value="EXPRESSED PROTEIN"/>
    <property type="match status" value="1"/>
</dbReference>
<dbReference type="SUPFAM" id="SSF48208">
    <property type="entry name" value="Six-hairpin glycosidases"/>
    <property type="match status" value="1"/>
</dbReference>
<evidence type="ECO:0000256" key="1">
    <source>
        <dbReference type="ARBA" id="ARBA00022801"/>
    </source>
</evidence>
<gene>
    <name evidence="3" type="ORF">VNI00_012301</name>
</gene>
<dbReference type="InterPro" id="IPR012341">
    <property type="entry name" value="6hp_glycosidase-like_sf"/>
</dbReference>
<dbReference type="PANTHER" id="PTHR41814:SF1">
    <property type="entry name" value="CELLULASE"/>
    <property type="match status" value="1"/>
</dbReference>
<dbReference type="GO" id="GO:0016787">
    <property type="term" value="F:hydrolase activity"/>
    <property type="evidence" value="ECO:0007669"/>
    <property type="project" value="UniProtKB-KW"/>
</dbReference>
<dbReference type="Gene3D" id="1.50.10.10">
    <property type="match status" value="1"/>
</dbReference>
<sequence>MRAVPVALLLAASPALAQLDLISKFSSVVTHVSTPFPFFAGFDVEPVANLAESLPSHSWEYGAAAQALLELYDPSISVFGAKPFPIPTVSPDLIRGLKYAQEKIVIGWGADGLSPGDGSVGDPASLGVSAILLGKTDSRFAVAVKEQVEYILYKAPRFYNGAISHRADVPELWADFMYMVPPTLAYYAVDTDNSTLLQDTVTLCGSYRQVLKANLPPTISYAGLWKHINGPQSNDPGLWASGNGWAAGGMARVLATVMKAPSNLTAGWGDQATTKLTTWIKEILDGAVGAPLDDGLLRNYIDNTSGDGHGFGEISGSAMLASVVYRMAMLQPDVFGDKYLKWADGIRTTISRKDQQGNARVTAEGIVLPAVNPLGWLDKRPFVTGSPEGQAFVVLMYSAWRDCVYQGGCKLDVNLPKRHGMFRPRGH</sequence>
<accession>A0AAW0CA55</accession>
<evidence type="ECO:0000313" key="3">
    <source>
        <dbReference type="EMBL" id="KAK7034659.1"/>
    </source>
</evidence>
<dbReference type="GO" id="GO:0005975">
    <property type="term" value="P:carbohydrate metabolic process"/>
    <property type="evidence" value="ECO:0007669"/>
    <property type="project" value="InterPro"/>
</dbReference>
<reference evidence="3 4" key="1">
    <citation type="submission" date="2024-01" db="EMBL/GenBank/DDBJ databases">
        <title>A draft genome for a cacao thread blight-causing isolate of Paramarasmius palmivorus.</title>
        <authorList>
            <person name="Baruah I.K."/>
            <person name="Bukari Y."/>
            <person name="Amoako-Attah I."/>
            <person name="Meinhardt L.W."/>
            <person name="Bailey B.A."/>
            <person name="Cohen S.P."/>
        </authorList>
    </citation>
    <scope>NUCLEOTIDE SEQUENCE [LARGE SCALE GENOMIC DNA]</scope>
    <source>
        <strain evidence="3 4">GH-12</strain>
    </source>
</reference>
<dbReference type="Pfam" id="PF07470">
    <property type="entry name" value="Glyco_hydro_88"/>
    <property type="match status" value="1"/>
</dbReference>
<dbReference type="EMBL" id="JAYKXP010000056">
    <property type="protein sequence ID" value="KAK7034659.1"/>
    <property type="molecule type" value="Genomic_DNA"/>
</dbReference>
<dbReference type="AlphaFoldDB" id="A0AAW0CA55"/>
<protein>
    <submittedName>
        <fullName evidence="3">Uncharacterized protein</fullName>
    </submittedName>
</protein>
<evidence type="ECO:0000256" key="2">
    <source>
        <dbReference type="SAM" id="SignalP"/>
    </source>
</evidence>
<keyword evidence="1" id="KW-0378">Hydrolase</keyword>
<evidence type="ECO:0000313" key="4">
    <source>
        <dbReference type="Proteomes" id="UP001383192"/>
    </source>
</evidence>
<proteinExistence type="predicted"/>
<organism evidence="3 4">
    <name type="scientific">Paramarasmius palmivorus</name>
    <dbReference type="NCBI Taxonomy" id="297713"/>
    <lineage>
        <taxon>Eukaryota</taxon>
        <taxon>Fungi</taxon>
        <taxon>Dikarya</taxon>
        <taxon>Basidiomycota</taxon>
        <taxon>Agaricomycotina</taxon>
        <taxon>Agaricomycetes</taxon>
        <taxon>Agaricomycetidae</taxon>
        <taxon>Agaricales</taxon>
        <taxon>Marasmiineae</taxon>
        <taxon>Marasmiaceae</taxon>
        <taxon>Paramarasmius</taxon>
    </lineage>
</organism>
<keyword evidence="4" id="KW-1185">Reference proteome</keyword>
<feature type="signal peptide" evidence="2">
    <location>
        <begin position="1"/>
        <end position="17"/>
    </location>
</feature>
<dbReference type="Proteomes" id="UP001383192">
    <property type="component" value="Unassembled WGS sequence"/>
</dbReference>